<evidence type="ECO:0000313" key="2">
    <source>
        <dbReference type="Proteomes" id="UP000308181"/>
    </source>
</evidence>
<dbReference type="EMBL" id="SWBP01000002">
    <property type="protein sequence ID" value="TKB99219.1"/>
    <property type="molecule type" value="Genomic_DNA"/>
</dbReference>
<comment type="caution">
    <text evidence="1">The sequence shown here is derived from an EMBL/GenBank/DDBJ whole genome shotgun (WGS) entry which is preliminary data.</text>
</comment>
<name>A0A4U1C4W8_9SPHI</name>
<protein>
    <submittedName>
        <fullName evidence="1">Uncharacterized protein</fullName>
    </submittedName>
</protein>
<organism evidence="1 2">
    <name type="scientific">Pedobacter cryophilus</name>
    <dbReference type="NCBI Taxonomy" id="2571271"/>
    <lineage>
        <taxon>Bacteria</taxon>
        <taxon>Pseudomonadati</taxon>
        <taxon>Bacteroidota</taxon>
        <taxon>Sphingobacteriia</taxon>
        <taxon>Sphingobacteriales</taxon>
        <taxon>Sphingobacteriaceae</taxon>
        <taxon>Pedobacter</taxon>
    </lineage>
</organism>
<evidence type="ECO:0000313" key="1">
    <source>
        <dbReference type="EMBL" id="TKB99219.1"/>
    </source>
</evidence>
<dbReference type="AlphaFoldDB" id="A0A4U1C4W8"/>
<keyword evidence="2" id="KW-1185">Reference proteome</keyword>
<dbReference type="RefSeq" id="WP_136826031.1">
    <property type="nucleotide sequence ID" value="NZ_SWBP01000002.1"/>
</dbReference>
<sequence>MVEIKKPNNFWNLEMCLDEAKQYSTYIEFQKKSSSAYGAALKNSWLKLIQENFKEIKKPNGYWTYELCELEAKKYKNKNQFRKGSSAAHDASYRNKWLDLFYPQKNRTSAPNRRLARLRIL</sequence>
<proteinExistence type="predicted"/>
<dbReference type="OrthoDB" id="1061516at2"/>
<reference evidence="1 2" key="1">
    <citation type="submission" date="2019-04" db="EMBL/GenBank/DDBJ databases">
        <title>Pedobacter sp. AR-3-17 sp. nov., isolated from Arctic soil.</title>
        <authorList>
            <person name="Dahal R.H."/>
            <person name="Kim D.-U."/>
        </authorList>
    </citation>
    <scope>NUCLEOTIDE SEQUENCE [LARGE SCALE GENOMIC DNA]</scope>
    <source>
        <strain evidence="1 2">AR-3-17</strain>
    </source>
</reference>
<accession>A0A4U1C4W8</accession>
<gene>
    <name evidence="1" type="ORF">FA046_08930</name>
</gene>
<dbReference type="Proteomes" id="UP000308181">
    <property type="component" value="Unassembled WGS sequence"/>
</dbReference>